<reference evidence="3 4" key="2">
    <citation type="submission" date="2018-10" db="EMBL/GenBank/DDBJ databases">
        <authorList>
            <consortium name="Pathogen Informatics"/>
        </authorList>
    </citation>
    <scope>NUCLEOTIDE SEQUENCE [LARGE SCALE GENOMIC DNA]</scope>
</reference>
<evidence type="ECO:0000256" key="1">
    <source>
        <dbReference type="SAM" id="MobiDB-lite"/>
    </source>
</evidence>
<dbReference type="Proteomes" id="UP000274131">
    <property type="component" value="Unassembled WGS sequence"/>
</dbReference>
<dbReference type="EMBL" id="UXUI01012613">
    <property type="protein sequence ID" value="VDD96992.1"/>
    <property type="molecule type" value="Genomic_DNA"/>
</dbReference>
<gene>
    <name evidence="3" type="ORF">EVEC_LOCUS11743</name>
</gene>
<evidence type="ECO:0000256" key="2">
    <source>
        <dbReference type="SAM" id="Phobius"/>
    </source>
</evidence>
<evidence type="ECO:0000313" key="3">
    <source>
        <dbReference type="EMBL" id="VDD96992.1"/>
    </source>
</evidence>
<dbReference type="AlphaFoldDB" id="A0A0N4VNJ7"/>
<keyword evidence="2" id="KW-0812">Transmembrane</keyword>
<dbReference type="Gene3D" id="1.10.8.1170">
    <property type="match status" value="1"/>
</dbReference>
<evidence type="ECO:0000313" key="5">
    <source>
        <dbReference type="WBParaSite" id="EVEC_0001256001-mRNA-1"/>
    </source>
</evidence>
<protein>
    <submittedName>
        <fullName evidence="3 5">Uncharacterized protein</fullName>
    </submittedName>
</protein>
<keyword evidence="2" id="KW-1133">Transmembrane helix</keyword>
<proteinExistence type="predicted"/>
<sequence length="98" mass="10242">MRLDSGKQSGDFLAPIDLVFVVIVVIDVAVVVVVVVVGGNGDGGGGGGGDGDDDDDGDVEESSEQLLAYSDDWPSVVFRSPITLNCRCWHSFFVVPAN</sequence>
<feature type="transmembrane region" description="Helical" evidence="2">
    <location>
        <begin position="12"/>
        <end position="37"/>
    </location>
</feature>
<evidence type="ECO:0000313" key="4">
    <source>
        <dbReference type="Proteomes" id="UP000274131"/>
    </source>
</evidence>
<feature type="compositionally biased region" description="Gly residues" evidence="1">
    <location>
        <begin position="39"/>
        <end position="49"/>
    </location>
</feature>
<feature type="compositionally biased region" description="Acidic residues" evidence="1">
    <location>
        <begin position="50"/>
        <end position="63"/>
    </location>
</feature>
<reference evidence="5" key="1">
    <citation type="submission" date="2017-02" db="UniProtKB">
        <authorList>
            <consortium name="WormBaseParasite"/>
        </authorList>
    </citation>
    <scope>IDENTIFICATION</scope>
</reference>
<accession>A0A0N4VNJ7</accession>
<keyword evidence="4" id="KW-1185">Reference proteome</keyword>
<organism evidence="5">
    <name type="scientific">Enterobius vermicularis</name>
    <name type="common">Human pinworm</name>
    <dbReference type="NCBI Taxonomy" id="51028"/>
    <lineage>
        <taxon>Eukaryota</taxon>
        <taxon>Metazoa</taxon>
        <taxon>Ecdysozoa</taxon>
        <taxon>Nematoda</taxon>
        <taxon>Chromadorea</taxon>
        <taxon>Rhabditida</taxon>
        <taxon>Spirurina</taxon>
        <taxon>Oxyuridomorpha</taxon>
        <taxon>Oxyuroidea</taxon>
        <taxon>Oxyuridae</taxon>
        <taxon>Enterobius</taxon>
    </lineage>
</organism>
<feature type="region of interest" description="Disordered" evidence="1">
    <location>
        <begin position="39"/>
        <end position="64"/>
    </location>
</feature>
<dbReference type="WBParaSite" id="EVEC_0001256001-mRNA-1">
    <property type="protein sequence ID" value="EVEC_0001256001-mRNA-1"/>
    <property type="gene ID" value="EVEC_0001256001"/>
</dbReference>
<keyword evidence="2" id="KW-0472">Membrane</keyword>
<name>A0A0N4VNJ7_ENTVE</name>